<evidence type="ECO:0000256" key="2">
    <source>
        <dbReference type="ARBA" id="ARBA00009399"/>
    </source>
</evidence>
<gene>
    <name evidence="8" type="ORF">JOC27_000162</name>
</gene>
<dbReference type="PANTHER" id="PTHR38459:SF1">
    <property type="entry name" value="PROPHAGE BACTOPRENOL-LINKED GLUCOSE TRANSLOCASE HOMOLOG"/>
    <property type="match status" value="1"/>
</dbReference>
<dbReference type="InterPro" id="IPR007267">
    <property type="entry name" value="GtrA_DPMS_TM"/>
</dbReference>
<feature type="transmembrane region" description="Helical" evidence="6">
    <location>
        <begin position="92"/>
        <end position="113"/>
    </location>
</feature>
<keyword evidence="5 6" id="KW-0472">Membrane</keyword>
<dbReference type="EMBL" id="JAFBEV010000001">
    <property type="protein sequence ID" value="MBM7656726.1"/>
    <property type="molecule type" value="Genomic_DNA"/>
</dbReference>
<dbReference type="Pfam" id="PF04138">
    <property type="entry name" value="GtrA_DPMS_TM"/>
    <property type="match status" value="1"/>
</dbReference>
<name>A0ABS2Q545_9BACL</name>
<reference evidence="8 9" key="1">
    <citation type="submission" date="2021-01" db="EMBL/GenBank/DDBJ databases">
        <title>Genomic Encyclopedia of Type Strains, Phase IV (KMG-IV): sequencing the most valuable type-strain genomes for metagenomic binning, comparative biology and taxonomic classification.</title>
        <authorList>
            <person name="Goeker M."/>
        </authorList>
    </citation>
    <scope>NUCLEOTIDE SEQUENCE [LARGE SCALE GENOMIC DNA]</scope>
    <source>
        <strain evidence="8 9">DSM 100968</strain>
    </source>
</reference>
<dbReference type="RefSeq" id="WP_205005080.1">
    <property type="nucleotide sequence ID" value="NZ_CBCRXA010000001.1"/>
</dbReference>
<comment type="similarity">
    <text evidence="2">Belongs to the GtrA family.</text>
</comment>
<keyword evidence="4 6" id="KW-1133">Transmembrane helix</keyword>
<evidence type="ECO:0000256" key="5">
    <source>
        <dbReference type="ARBA" id="ARBA00023136"/>
    </source>
</evidence>
<feature type="transmembrane region" description="Helical" evidence="6">
    <location>
        <begin position="119"/>
        <end position="138"/>
    </location>
</feature>
<feature type="transmembrane region" description="Helical" evidence="6">
    <location>
        <begin position="21"/>
        <end position="46"/>
    </location>
</feature>
<organism evidence="8 9">
    <name type="scientific">Sporolactobacillus spathodeae</name>
    <dbReference type="NCBI Taxonomy" id="1465502"/>
    <lineage>
        <taxon>Bacteria</taxon>
        <taxon>Bacillati</taxon>
        <taxon>Bacillota</taxon>
        <taxon>Bacilli</taxon>
        <taxon>Bacillales</taxon>
        <taxon>Sporolactobacillaceae</taxon>
        <taxon>Sporolactobacillus</taxon>
    </lineage>
</organism>
<evidence type="ECO:0000259" key="7">
    <source>
        <dbReference type="Pfam" id="PF04138"/>
    </source>
</evidence>
<dbReference type="InterPro" id="IPR051401">
    <property type="entry name" value="GtrA_CellWall_Glycosyl"/>
</dbReference>
<evidence type="ECO:0000256" key="3">
    <source>
        <dbReference type="ARBA" id="ARBA00022692"/>
    </source>
</evidence>
<protein>
    <submittedName>
        <fullName evidence="8">Flippase GtrA</fullName>
    </submittedName>
</protein>
<proteinExistence type="inferred from homology"/>
<evidence type="ECO:0000256" key="6">
    <source>
        <dbReference type="SAM" id="Phobius"/>
    </source>
</evidence>
<comment type="caution">
    <text evidence="8">The sequence shown here is derived from an EMBL/GenBank/DDBJ whole genome shotgun (WGS) entry which is preliminary data.</text>
</comment>
<dbReference type="PANTHER" id="PTHR38459">
    <property type="entry name" value="PROPHAGE BACTOPRENOL-LINKED GLUCOSE TRANSLOCASE HOMOLOG"/>
    <property type="match status" value="1"/>
</dbReference>
<accession>A0ABS2Q545</accession>
<keyword evidence="3 6" id="KW-0812">Transmembrane</keyword>
<feature type="domain" description="GtrA/DPMS transmembrane" evidence="7">
    <location>
        <begin position="28"/>
        <end position="138"/>
    </location>
</feature>
<comment type="subcellular location">
    <subcellularLocation>
        <location evidence="1">Membrane</location>
        <topology evidence="1">Multi-pass membrane protein</topology>
    </subcellularLocation>
</comment>
<feature type="transmembrane region" description="Helical" evidence="6">
    <location>
        <begin position="52"/>
        <end position="71"/>
    </location>
</feature>
<evidence type="ECO:0000256" key="1">
    <source>
        <dbReference type="ARBA" id="ARBA00004141"/>
    </source>
</evidence>
<sequence length="140" mass="15802">MSEKQERSAHIPSAAWQKIRLLRQVIIFGLVGVMNTAVDFFTFLLLTQVFSIYFAFAQVISYSAGMLNSYLFNSKITFSASGKSKTRLVKFIVLNVAVLLLTLIIMHSLLSLPLIIDKLISTFVGLVVNFLLSKYWVFKS</sequence>
<evidence type="ECO:0000313" key="9">
    <source>
        <dbReference type="Proteomes" id="UP000823201"/>
    </source>
</evidence>
<dbReference type="Proteomes" id="UP000823201">
    <property type="component" value="Unassembled WGS sequence"/>
</dbReference>
<evidence type="ECO:0000256" key="4">
    <source>
        <dbReference type="ARBA" id="ARBA00022989"/>
    </source>
</evidence>
<evidence type="ECO:0000313" key="8">
    <source>
        <dbReference type="EMBL" id="MBM7656726.1"/>
    </source>
</evidence>
<keyword evidence="9" id="KW-1185">Reference proteome</keyword>